<dbReference type="PROSITE" id="PS51353">
    <property type="entry name" value="ARSC"/>
    <property type="match status" value="1"/>
</dbReference>
<evidence type="ECO:0000313" key="5">
    <source>
        <dbReference type="EMBL" id="SEQ30652.1"/>
    </source>
</evidence>
<sequence length="116" mass="13154">MQDCILHNPRCSKSRQTLQLLREHGVTLPVIEYLQQPLSKAQLRELCTLLGLKPLDLIRSKEDLFGELGLSRDNGYSDAQWLDVLASHPKLMERPVVVYRGKAALGRPPENVLKLL</sequence>
<keyword evidence="2 4" id="KW-0560">Oxidoreductase</keyword>
<accession>A0A1H9EYA6</accession>
<evidence type="ECO:0000256" key="4">
    <source>
        <dbReference type="RuleBase" id="RU362029"/>
    </source>
</evidence>
<comment type="catalytic activity">
    <reaction evidence="4">
        <text>[glutaredoxin]-dithiol + arsenate + glutathione + H(+) = glutathionyl-S-S-[glutaredoxin] + arsenite + H2O</text>
        <dbReference type="Rhea" id="RHEA:22016"/>
        <dbReference type="Rhea" id="RHEA-COMP:10729"/>
        <dbReference type="Rhea" id="RHEA-COMP:17668"/>
        <dbReference type="ChEBI" id="CHEBI:15377"/>
        <dbReference type="ChEBI" id="CHEBI:15378"/>
        <dbReference type="ChEBI" id="CHEBI:29242"/>
        <dbReference type="ChEBI" id="CHEBI:29950"/>
        <dbReference type="ChEBI" id="CHEBI:48597"/>
        <dbReference type="ChEBI" id="CHEBI:57925"/>
        <dbReference type="ChEBI" id="CHEBI:146199"/>
        <dbReference type="EC" id="1.20.4.1"/>
    </reaction>
</comment>
<dbReference type="Proteomes" id="UP000199233">
    <property type="component" value="Unassembled WGS sequence"/>
</dbReference>
<dbReference type="AlphaFoldDB" id="A0A1H9EYA6"/>
<evidence type="ECO:0000313" key="6">
    <source>
        <dbReference type="Proteomes" id="UP000199233"/>
    </source>
</evidence>
<evidence type="ECO:0000256" key="2">
    <source>
        <dbReference type="ARBA" id="ARBA00023002"/>
    </source>
</evidence>
<comment type="similarity">
    <text evidence="1 3 4">Belongs to the ArsC family.</text>
</comment>
<evidence type="ECO:0000256" key="1">
    <source>
        <dbReference type="ARBA" id="ARBA00007198"/>
    </source>
</evidence>
<dbReference type="OrthoDB" id="9790554at2"/>
<dbReference type="SUPFAM" id="SSF52833">
    <property type="entry name" value="Thioredoxin-like"/>
    <property type="match status" value="1"/>
</dbReference>
<dbReference type="EMBL" id="FOFS01000005">
    <property type="protein sequence ID" value="SEQ30652.1"/>
    <property type="molecule type" value="Genomic_DNA"/>
</dbReference>
<dbReference type="GO" id="GO:0008794">
    <property type="term" value="F:arsenate reductase (glutaredoxin) activity"/>
    <property type="evidence" value="ECO:0007669"/>
    <property type="project" value="UniProtKB-UniRule"/>
</dbReference>
<dbReference type="PANTHER" id="PTHR30041">
    <property type="entry name" value="ARSENATE REDUCTASE"/>
    <property type="match status" value="1"/>
</dbReference>
<dbReference type="InterPro" id="IPR006659">
    <property type="entry name" value="Arsenate_reductase"/>
</dbReference>
<gene>
    <name evidence="5" type="ORF">SAMN04488038_105199</name>
</gene>
<dbReference type="NCBIfam" id="TIGR00014">
    <property type="entry name" value="arsC"/>
    <property type="match status" value="1"/>
</dbReference>
<keyword evidence="6" id="KW-1185">Reference proteome</keyword>
<dbReference type="CDD" id="cd03034">
    <property type="entry name" value="ArsC_ArsC"/>
    <property type="match status" value="1"/>
</dbReference>
<dbReference type="PANTHER" id="PTHR30041:SF4">
    <property type="entry name" value="ARSENATE REDUCTASE"/>
    <property type="match status" value="1"/>
</dbReference>
<dbReference type="InterPro" id="IPR036249">
    <property type="entry name" value="Thioredoxin-like_sf"/>
</dbReference>
<dbReference type="EC" id="1.20.4.1" evidence="4"/>
<protein>
    <recommendedName>
        <fullName evidence="4">Arsenate reductase</fullName>
        <ecNumber evidence="4">1.20.4.1</ecNumber>
    </recommendedName>
</protein>
<reference evidence="5 6" key="1">
    <citation type="submission" date="2016-10" db="EMBL/GenBank/DDBJ databases">
        <authorList>
            <person name="de Groot N.N."/>
        </authorList>
    </citation>
    <scope>NUCLEOTIDE SEQUENCE [LARGE SCALE GENOMIC DNA]</scope>
    <source>
        <strain evidence="5 6">DSM 25927</strain>
    </source>
</reference>
<dbReference type="RefSeq" id="WP_093284306.1">
    <property type="nucleotide sequence ID" value="NZ_FOFS01000005.1"/>
</dbReference>
<organism evidence="5 6">
    <name type="scientific">Solimonas aquatica</name>
    <dbReference type="NCBI Taxonomy" id="489703"/>
    <lineage>
        <taxon>Bacteria</taxon>
        <taxon>Pseudomonadati</taxon>
        <taxon>Pseudomonadota</taxon>
        <taxon>Gammaproteobacteria</taxon>
        <taxon>Nevskiales</taxon>
        <taxon>Nevskiaceae</taxon>
        <taxon>Solimonas</taxon>
    </lineage>
</organism>
<dbReference type="STRING" id="489703.SAMN04488038_105199"/>
<proteinExistence type="inferred from homology"/>
<dbReference type="Gene3D" id="3.40.30.10">
    <property type="entry name" value="Glutaredoxin"/>
    <property type="match status" value="1"/>
</dbReference>
<dbReference type="InterPro" id="IPR006660">
    <property type="entry name" value="Arsenate_reductase-like"/>
</dbReference>
<evidence type="ECO:0000256" key="3">
    <source>
        <dbReference type="PROSITE-ProRule" id="PRU01282"/>
    </source>
</evidence>
<dbReference type="Pfam" id="PF03960">
    <property type="entry name" value="ArsC"/>
    <property type="match status" value="1"/>
</dbReference>
<name>A0A1H9EYA6_9GAMM</name>